<proteinExistence type="predicted"/>
<organism evidence="1 2">
    <name type="scientific">Panagrolaimus sp. ES5</name>
    <dbReference type="NCBI Taxonomy" id="591445"/>
    <lineage>
        <taxon>Eukaryota</taxon>
        <taxon>Metazoa</taxon>
        <taxon>Ecdysozoa</taxon>
        <taxon>Nematoda</taxon>
        <taxon>Chromadorea</taxon>
        <taxon>Rhabditida</taxon>
        <taxon>Tylenchina</taxon>
        <taxon>Panagrolaimomorpha</taxon>
        <taxon>Panagrolaimoidea</taxon>
        <taxon>Panagrolaimidae</taxon>
        <taxon>Panagrolaimus</taxon>
    </lineage>
</organism>
<name>A0AC34F473_9BILA</name>
<dbReference type="Proteomes" id="UP000887579">
    <property type="component" value="Unplaced"/>
</dbReference>
<sequence>MATEDVVQSSSLNVPQQRGFPDSIMYYIKMNAPPRLLLKLMQASKYFCFKEFPFMVVENLQCYNDTWEFLDRNVKENVYNKYQKLDLNTLVKPLWISNSFDCLFLKDANFFSFLLSKTAVCDIQSLILEDQIITWDQFKFLTSSGIIGYFEFEDSDVKYDNGNIVPMDEMIKLLPEIRHLYW</sequence>
<evidence type="ECO:0000313" key="2">
    <source>
        <dbReference type="WBParaSite" id="ES5_v2.g11792.t1"/>
    </source>
</evidence>
<accession>A0AC34F473</accession>
<dbReference type="WBParaSite" id="ES5_v2.g11792.t1">
    <property type="protein sequence ID" value="ES5_v2.g11792.t1"/>
    <property type="gene ID" value="ES5_v2.g11792"/>
</dbReference>
<protein>
    <submittedName>
        <fullName evidence="2">Uncharacterized protein</fullName>
    </submittedName>
</protein>
<evidence type="ECO:0000313" key="1">
    <source>
        <dbReference type="Proteomes" id="UP000887579"/>
    </source>
</evidence>
<reference evidence="2" key="1">
    <citation type="submission" date="2022-11" db="UniProtKB">
        <authorList>
            <consortium name="WormBaseParasite"/>
        </authorList>
    </citation>
    <scope>IDENTIFICATION</scope>
</reference>